<dbReference type="RefSeq" id="WP_184628428.1">
    <property type="nucleotide sequence ID" value="NZ_JACHCC010000012.1"/>
</dbReference>
<dbReference type="InterPro" id="IPR014710">
    <property type="entry name" value="RmlC-like_jellyroll"/>
</dbReference>
<dbReference type="SUPFAM" id="SSF51182">
    <property type="entry name" value="RmlC-like cupins"/>
    <property type="match status" value="1"/>
</dbReference>
<comment type="caution">
    <text evidence="3">The sequence shown here is derived from an EMBL/GenBank/DDBJ whole genome shotgun (WGS) entry which is preliminary data.</text>
</comment>
<dbReference type="GO" id="GO:0046872">
    <property type="term" value="F:metal ion binding"/>
    <property type="evidence" value="ECO:0007669"/>
    <property type="project" value="UniProtKB-KW"/>
</dbReference>
<dbReference type="Gene3D" id="2.60.120.10">
    <property type="entry name" value="Jelly Rolls"/>
    <property type="match status" value="1"/>
</dbReference>
<dbReference type="InterPro" id="IPR013096">
    <property type="entry name" value="Cupin_2"/>
</dbReference>
<dbReference type="InterPro" id="IPR011051">
    <property type="entry name" value="RmlC_Cupin_sf"/>
</dbReference>
<proteinExistence type="predicted"/>
<evidence type="ECO:0000313" key="3">
    <source>
        <dbReference type="EMBL" id="MBB6502170.1"/>
    </source>
</evidence>
<name>A0A7X0J7C4_9SPHI</name>
<evidence type="ECO:0000313" key="4">
    <source>
        <dbReference type="Proteomes" id="UP000521017"/>
    </source>
</evidence>
<evidence type="ECO:0000256" key="1">
    <source>
        <dbReference type="ARBA" id="ARBA00022723"/>
    </source>
</evidence>
<dbReference type="Proteomes" id="UP000521017">
    <property type="component" value="Unassembled WGS sequence"/>
</dbReference>
<dbReference type="Pfam" id="PF07883">
    <property type="entry name" value="Cupin_2"/>
    <property type="match status" value="1"/>
</dbReference>
<organism evidence="3 4">
    <name type="scientific">Pedobacter cryoconitis</name>
    <dbReference type="NCBI Taxonomy" id="188932"/>
    <lineage>
        <taxon>Bacteria</taxon>
        <taxon>Pseudomonadati</taxon>
        <taxon>Bacteroidota</taxon>
        <taxon>Sphingobacteriia</taxon>
        <taxon>Sphingobacteriales</taxon>
        <taxon>Sphingobacteriaceae</taxon>
        <taxon>Pedobacter</taxon>
    </lineage>
</organism>
<dbReference type="EMBL" id="JACHCC010000012">
    <property type="protein sequence ID" value="MBB6502170.1"/>
    <property type="molecule type" value="Genomic_DNA"/>
</dbReference>
<sequence>MINSIYTAEHYKWGTDCDGWHLLQSPGLSLIQELMPPDTGEVLHYHEKAEQVFYILDGVATFKLGEKIWTMIKGDSIHVLPEVKHQITNRSSLPLSFLVISAPKAHGDRVVVEE</sequence>
<protein>
    <submittedName>
        <fullName evidence="3">Mannose-6-phosphate isomerase-like protein (Cupin superfamily)</fullName>
    </submittedName>
</protein>
<dbReference type="PANTHER" id="PTHR35848">
    <property type="entry name" value="OXALATE-BINDING PROTEIN"/>
    <property type="match status" value="1"/>
</dbReference>
<dbReference type="InterPro" id="IPR051610">
    <property type="entry name" value="GPI/OXD"/>
</dbReference>
<keyword evidence="3" id="KW-0413">Isomerase</keyword>
<evidence type="ECO:0000259" key="2">
    <source>
        <dbReference type="Pfam" id="PF07883"/>
    </source>
</evidence>
<accession>A0A7X0J7C4</accession>
<keyword evidence="1" id="KW-0479">Metal-binding</keyword>
<dbReference type="GO" id="GO:0016853">
    <property type="term" value="F:isomerase activity"/>
    <property type="evidence" value="ECO:0007669"/>
    <property type="project" value="UniProtKB-KW"/>
</dbReference>
<feature type="domain" description="Cupin type-2" evidence="2">
    <location>
        <begin position="34"/>
        <end position="100"/>
    </location>
</feature>
<dbReference type="AlphaFoldDB" id="A0A7X0J7C4"/>
<reference evidence="3 4" key="1">
    <citation type="submission" date="2020-08" db="EMBL/GenBank/DDBJ databases">
        <title>Genomic Encyclopedia of Type Strains, Phase IV (KMG-V): Genome sequencing to study the core and pangenomes of soil and plant-associated prokaryotes.</title>
        <authorList>
            <person name="Whitman W."/>
        </authorList>
    </citation>
    <scope>NUCLEOTIDE SEQUENCE [LARGE SCALE GENOMIC DNA]</scope>
    <source>
        <strain evidence="3 4">M2T3</strain>
    </source>
</reference>
<gene>
    <name evidence="3" type="ORF">HDF25_004347</name>
</gene>